<organism evidence="3 4">
    <name type="scientific">Dactylonectria estremocensis</name>
    <dbReference type="NCBI Taxonomy" id="1079267"/>
    <lineage>
        <taxon>Eukaryota</taxon>
        <taxon>Fungi</taxon>
        <taxon>Dikarya</taxon>
        <taxon>Ascomycota</taxon>
        <taxon>Pezizomycotina</taxon>
        <taxon>Sordariomycetes</taxon>
        <taxon>Hypocreomycetidae</taxon>
        <taxon>Hypocreales</taxon>
        <taxon>Nectriaceae</taxon>
        <taxon>Dactylonectria</taxon>
    </lineage>
</organism>
<dbReference type="EMBL" id="JAGMUU010000001">
    <property type="protein sequence ID" value="KAH7162184.1"/>
    <property type="molecule type" value="Genomic_DNA"/>
</dbReference>
<feature type="region of interest" description="Disordered" evidence="1">
    <location>
        <begin position="99"/>
        <end position="125"/>
    </location>
</feature>
<proteinExistence type="predicted"/>
<feature type="region of interest" description="Disordered" evidence="1">
    <location>
        <begin position="158"/>
        <end position="192"/>
    </location>
</feature>
<keyword evidence="4" id="KW-1185">Reference proteome</keyword>
<reference evidence="3" key="1">
    <citation type="journal article" date="2021" name="Nat. Commun.">
        <title>Genetic determinants of endophytism in the Arabidopsis root mycobiome.</title>
        <authorList>
            <person name="Mesny F."/>
            <person name="Miyauchi S."/>
            <person name="Thiergart T."/>
            <person name="Pickel B."/>
            <person name="Atanasova L."/>
            <person name="Karlsson M."/>
            <person name="Huettel B."/>
            <person name="Barry K.W."/>
            <person name="Haridas S."/>
            <person name="Chen C."/>
            <person name="Bauer D."/>
            <person name="Andreopoulos W."/>
            <person name="Pangilinan J."/>
            <person name="LaButti K."/>
            <person name="Riley R."/>
            <person name="Lipzen A."/>
            <person name="Clum A."/>
            <person name="Drula E."/>
            <person name="Henrissat B."/>
            <person name="Kohler A."/>
            <person name="Grigoriev I.V."/>
            <person name="Martin F.M."/>
            <person name="Hacquard S."/>
        </authorList>
    </citation>
    <scope>NUCLEOTIDE SEQUENCE</scope>
    <source>
        <strain evidence="3">MPI-CAGE-AT-0021</strain>
    </source>
</reference>
<evidence type="ECO:0000313" key="4">
    <source>
        <dbReference type="Proteomes" id="UP000717696"/>
    </source>
</evidence>
<keyword evidence="2" id="KW-0732">Signal</keyword>
<accession>A0A9P9FIA7</accession>
<feature type="compositionally biased region" description="Basic and acidic residues" evidence="1">
    <location>
        <begin position="158"/>
        <end position="170"/>
    </location>
</feature>
<protein>
    <submittedName>
        <fullName evidence="3">Uncharacterized protein</fullName>
    </submittedName>
</protein>
<name>A0A9P9FIA7_9HYPO</name>
<feature type="chain" id="PRO_5040375190" evidence="2">
    <location>
        <begin position="22"/>
        <end position="192"/>
    </location>
</feature>
<dbReference type="OrthoDB" id="10606052at2759"/>
<dbReference type="Proteomes" id="UP000717696">
    <property type="component" value="Unassembled WGS sequence"/>
</dbReference>
<evidence type="ECO:0000256" key="2">
    <source>
        <dbReference type="SAM" id="SignalP"/>
    </source>
</evidence>
<feature type="signal peptide" evidence="2">
    <location>
        <begin position="1"/>
        <end position="21"/>
    </location>
</feature>
<feature type="compositionally biased region" description="Gly residues" evidence="1">
    <location>
        <begin position="182"/>
        <end position="192"/>
    </location>
</feature>
<evidence type="ECO:0000313" key="3">
    <source>
        <dbReference type="EMBL" id="KAH7162184.1"/>
    </source>
</evidence>
<sequence length="192" mass="21203">MSVMGENLGCAALCWWSQSLSLGVLWEVRDIACLNTQSHDKTQMRRQTEHLFHPIHHHNMPPQRPQPSFPSPNALTQTGSRCLPGSLHSGIHFALCAKEPRNETPPGPPPSHRRRTPAQPINRAPTHSIPEQFHWQAAVHWERGVFSSLVRETARGVTEEGEGHAIHSRTDSQASIDKLRGKGSGSYAGLAG</sequence>
<gene>
    <name evidence="3" type="ORF">B0J13DRAFT_2905</name>
</gene>
<comment type="caution">
    <text evidence="3">The sequence shown here is derived from an EMBL/GenBank/DDBJ whole genome shotgun (WGS) entry which is preliminary data.</text>
</comment>
<evidence type="ECO:0000256" key="1">
    <source>
        <dbReference type="SAM" id="MobiDB-lite"/>
    </source>
</evidence>
<dbReference type="AlphaFoldDB" id="A0A9P9FIA7"/>